<protein>
    <submittedName>
        <fullName evidence="3">Glycosyltransferase</fullName>
    </submittedName>
</protein>
<dbReference type="EMBL" id="CP016076">
    <property type="protein sequence ID" value="APU13093.1"/>
    <property type="molecule type" value="Genomic_DNA"/>
</dbReference>
<keyword evidence="2" id="KW-0808">Transferase</keyword>
<dbReference type="PANTHER" id="PTHR12526">
    <property type="entry name" value="GLYCOSYLTRANSFERASE"/>
    <property type="match status" value="1"/>
</dbReference>
<reference evidence="4" key="1">
    <citation type="submission" date="2016-06" db="EMBL/GenBank/DDBJ databases">
        <title>Complete genome sequence of Actinoalloteichus fjordicus DSM 46855 (=ADI127-17), type strain of the new species Actinoalloteichus fjordicus.</title>
        <authorList>
            <person name="Ruckert C."/>
            <person name="Nouioui I."/>
            <person name="Willmese J."/>
            <person name="van Wezel G."/>
            <person name="Klenk H.-P."/>
            <person name="Kalinowski J."/>
            <person name="Zotchev S.B."/>
        </authorList>
    </citation>
    <scope>NUCLEOTIDE SEQUENCE [LARGE SCALE GENOMIC DNA]</scope>
    <source>
        <strain evidence="4">ADI127-7</strain>
    </source>
</reference>
<keyword evidence="4" id="KW-1185">Reference proteome</keyword>
<keyword evidence="1" id="KW-0328">Glycosyltransferase</keyword>
<dbReference type="Proteomes" id="UP000185511">
    <property type="component" value="Chromosome"/>
</dbReference>
<evidence type="ECO:0000313" key="3">
    <source>
        <dbReference type="EMBL" id="APU13093.1"/>
    </source>
</evidence>
<accession>A0AAC9L8F9</accession>
<dbReference type="KEGG" id="acad:UA74_05085"/>
<organism evidence="3 4">
    <name type="scientific">Actinoalloteichus fjordicus</name>
    <dbReference type="NCBI Taxonomy" id="1612552"/>
    <lineage>
        <taxon>Bacteria</taxon>
        <taxon>Bacillati</taxon>
        <taxon>Actinomycetota</taxon>
        <taxon>Actinomycetes</taxon>
        <taxon>Pseudonocardiales</taxon>
        <taxon>Pseudonocardiaceae</taxon>
        <taxon>Actinoalloteichus</taxon>
    </lineage>
</organism>
<gene>
    <name evidence="3" type="ORF">UA74_05085</name>
</gene>
<proteinExistence type="predicted"/>
<evidence type="ECO:0000256" key="2">
    <source>
        <dbReference type="ARBA" id="ARBA00022679"/>
    </source>
</evidence>
<dbReference type="GO" id="GO:0016757">
    <property type="term" value="F:glycosyltransferase activity"/>
    <property type="evidence" value="ECO:0007669"/>
    <property type="project" value="UniProtKB-KW"/>
</dbReference>
<dbReference type="Pfam" id="PF13692">
    <property type="entry name" value="Glyco_trans_1_4"/>
    <property type="match status" value="1"/>
</dbReference>
<dbReference type="PANTHER" id="PTHR12526:SF510">
    <property type="entry name" value="D-INOSITOL 3-PHOSPHATE GLYCOSYLTRANSFERASE"/>
    <property type="match status" value="1"/>
</dbReference>
<evidence type="ECO:0000256" key="1">
    <source>
        <dbReference type="ARBA" id="ARBA00022676"/>
    </source>
</evidence>
<dbReference type="Gene3D" id="3.40.50.2000">
    <property type="entry name" value="Glycogen Phosphorylase B"/>
    <property type="match status" value="2"/>
</dbReference>
<dbReference type="SUPFAM" id="SSF53756">
    <property type="entry name" value="UDP-Glycosyltransferase/glycogen phosphorylase"/>
    <property type="match status" value="1"/>
</dbReference>
<evidence type="ECO:0000313" key="4">
    <source>
        <dbReference type="Proteomes" id="UP000185511"/>
    </source>
</evidence>
<name>A0AAC9L8F9_9PSEU</name>
<sequence>MRVLVLGPDHSDGSLPPYLDVLTAGLRHHGVTVDRHGSSQIPYDQTRHRFWPLERMLTEARAHADQVDLDSYDLVSLHFGNLEIEQLVPAFWADRRVDRPDPPVVYHVHTLAPTLLHEHVPDRRWNSVVQEAIRTLDGYVFFGQYARHQLAGTMPDDVPGGIAWLPTTIPVGTSPNARPALAAALDTPPGIPVISLYGYAAPWKDASLLRSVLERMRVPARVVLAGDLWNQPEQAGVDLGAFVKGPIRVGTGELVVVPGYLGPADRAALVLASAAGVFPYRSHPSFQGSGAIADYLAHAVPVVATDVANLAELVGDAGRIVPTGDPELMATALDSIVGHGVVSVNVARCANARAEQFTGATHAARCLAIYQHVLDADRRRKV</sequence>
<dbReference type="AlphaFoldDB" id="A0AAC9L8F9"/>